<dbReference type="RefSeq" id="XP_018611563.1">
    <property type="nucleotide sequence ID" value="XM_018756047.1"/>
</dbReference>
<evidence type="ECO:0000256" key="2">
    <source>
        <dbReference type="ARBA" id="ARBA00023157"/>
    </source>
</evidence>
<feature type="signal peptide" evidence="6">
    <location>
        <begin position="1"/>
        <end position="17"/>
    </location>
</feature>
<keyword evidence="5" id="KW-0378">Hydrolase</keyword>
<keyword evidence="9" id="KW-1185">Reference proteome</keyword>
<reference evidence="8" key="3">
    <citation type="submission" date="2025-09" db="UniProtKB">
        <authorList>
            <consortium name="Ensembl"/>
        </authorList>
    </citation>
    <scope>IDENTIFICATION</scope>
</reference>
<evidence type="ECO:0000313" key="8">
    <source>
        <dbReference type="Ensembl" id="ENSSFOP00015024320.1"/>
    </source>
</evidence>
<feature type="disulfide bond" evidence="4">
    <location>
        <begin position="278"/>
        <end position="282"/>
    </location>
</feature>
<dbReference type="Gene3D" id="2.40.70.10">
    <property type="entry name" value="Acid Proteases"/>
    <property type="match status" value="2"/>
</dbReference>
<reference evidence="8" key="2">
    <citation type="submission" date="2025-08" db="UniProtKB">
        <authorList>
            <consortium name="Ensembl"/>
        </authorList>
    </citation>
    <scope>IDENTIFICATION</scope>
</reference>
<dbReference type="GeneTree" id="ENSGT00940000164590"/>
<keyword evidence="5" id="KW-0064">Aspartyl protease</keyword>
<dbReference type="Proteomes" id="UP000694397">
    <property type="component" value="Chromosome 24"/>
</dbReference>
<dbReference type="Pfam" id="PF00026">
    <property type="entry name" value="Asp"/>
    <property type="match status" value="1"/>
</dbReference>
<dbReference type="InterPro" id="IPR001969">
    <property type="entry name" value="Aspartic_peptidase_AS"/>
</dbReference>
<dbReference type="GO" id="GO:0004190">
    <property type="term" value="F:aspartic-type endopeptidase activity"/>
    <property type="evidence" value="ECO:0007669"/>
    <property type="project" value="UniProtKB-KW"/>
</dbReference>
<dbReference type="GO" id="GO:0006508">
    <property type="term" value="P:proteolysis"/>
    <property type="evidence" value="ECO:0007669"/>
    <property type="project" value="UniProtKB-KW"/>
</dbReference>
<feature type="domain" description="Peptidase A1" evidence="7">
    <location>
        <begin position="83"/>
        <end position="399"/>
    </location>
</feature>
<dbReference type="PROSITE" id="PS00141">
    <property type="entry name" value="ASP_PROTEASE"/>
    <property type="match status" value="1"/>
</dbReference>
<dbReference type="PANTHER" id="PTHR47966:SF37">
    <property type="entry name" value="CATHEPSIN E-A-LIKE"/>
    <property type="match status" value="1"/>
</dbReference>
<feature type="disulfide bond" evidence="4">
    <location>
        <begin position="114"/>
        <end position="119"/>
    </location>
</feature>
<dbReference type="Gene3D" id="6.10.140.60">
    <property type="match status" value="1"/>
</dbReference>
<dbReference type="FunFam" id="2.40.70.10:FF:000006">
    <property type="entry name" value="Cathepsin E"/>
    <property type="match status" value="1"/>
</dbReference>
<dbReference type="OrthoDB" id="771136at2759"/>
<feature type="chain" id="PRO_5034452132" evidence="6">
    <location>
        <begin position="18"/>
        <end position="409"/>
    </location>
</feature>
<dbReference type="Gene3D" id="2.60.40.1960">
    <property type="match status" value="1"/>
</dbReference>
<evidence type="ECO:0000256" key="6">
    <source>
        <dbReference type="SAM" id="SignalP"/>
    </source>
</evidence>
<dbReference type="InterPro" id="IPR033121">
    <property type="entry name" value="PEPTIDASE_A1"/>
</dbReference>
<keyword evidence="5" id="KW-0645">Protease</keyword>
<dbReference type="InterPro" id="IPR001461">
    <property type="entry name" value="Aspartic_peptidase_A1"/>
</dbReference>
<gene>
    <name evidence="8" type="primary">nots</name>
</gene>
<dbReference type="GeneID" id="108936584"/>
<proteinExistence type="inferred from homology"/>
<comment type="similarity">
    <text evidence="1 5">Belongs to the peptidase A1 family.</text>
</comment>
<evidence type="ECO:0000256" key="5">
    <source>
        <dbReference type="RuleBase" id="RU000454"/>
    </source>
</evidence>
<evidence type="ECO:0000256" key="1">
    <source>
        <dbReference type="ARBA" id="ARBA00007447"/>
    </source>
</evidence>
<dbReference type="KEGG" id="sfm:108936584"/>
<dbReference type="Ensembl" id="ENSSFOT00015024585.2">
    <property type="protein sequence ID" value="ENSSFOP00015024320.1"/>
    <property type="gene ID" value="ENSSFOG00015015639.2"/>
</dbReference>
<dbReference type="SUPFAM" id="SSF50630">
    <property type="entry name" value="Acid proteases"/>
    <property type="match status" value="1"/>
</dbReference>
<feature type="disulfide bond" evidence="4">
    <location>
        <begin position="321"/>
        <end position="358"/>
    </location>
</feature>
<dbReference type="PANTHER" id="PTHR47966">
    <property type="entry name" value="BETA-SITE APP-CLEAVING ENZYME, ISOFORM A-RELATED"/>
    <property type="match status" value="1"/>
</dbReference>
<evidence type="ECO:0000259" key="7">
    <source>
        <dbReference type="PROSITE" id="PS51767"/>
    </source>
</evidence>
<dbReference type="PROSITE" id="PS51767">
    <property type="entry name" value="PEPTIDASE_A1"/>
    <property type="match status" value="1"/>
</dbReference>
<sequence length="409" mass="45228">MGWSTVLLLCCALPAQALIRIPLQRFSSVRTELRSAQLLESFLKDHQPDVFARKYSQCFPPRLHTLGLGWTSEKLYNYMDAQYYGHIGLGTPQQNFTVVFDTGSADLWVPSSYCVSEACARHHKFKAFKSSSYTQDGKVISIQYGTGRMLGILARDILTVGDLSVTDQEFGESVYEPGFTFVLGQFDGILGLGYPSLAEEVDSPVFDTMMAQKKVTQPIFSFYLSRKKNTAIPEGELLLGGVDEALYTGSLHWVPVTQKNYWQIKIDSVKVQGTSTFCTVGCQAIVDTGTSLIGGPTGDIMLLQQLIGATPTSMGEFVVDCVRVSSLPQITFTLNGVKYPLPAESYVKKEIISGQEICFSGFQATEITSRHESLWILGDVFISEFYTVFDRGQDRVGFAPARQTGEWGS</sequence>
<name>A0A8C9V4N9_SCLFO</name>
<dbReference type="Pfam" id="PF07966">
    <property type="entry name" value="A1_Propeptide"/>
    <property type="match status" value="1"/>
</dbReference>
<organism evidence="8 9">
    <name type="scientific">Scleropages formosus</name>
    <name type="common">Asian bonytongue</name>
    <name type="synonym">Osteoglossum formosum</name>
    <dbReference type="NCBI Taxonomy" id="113540"/>
    <lineage>
        <taxon>Eukaryota</taxon>
        <taxon>Metazoa</taxon>
        <taxon>Chordata</taxon>
        <taxon>Craniata</taxon>
        <taxon>Vertebrata</taxon>
        <taxon>Euteleostomi</taxon>
        <taxon>Actinopterygii</taxon>
        <taxon>Neopterygii</taxon>
        <taxon>Teleostei</taxon>
        <taxon>Osteoglossocephala</taxon>
        <taxon>Osteoglossomorpha</taxon>
        <taxon>Osteoglossiformes</taxon>
        <taxon>Osteoglossidae</taxon>
        <taxon>Scleropages</taxon>
    </lineage>
</organism>
<dbReference type="FunFam" id="2.40.70.10:FF:000004">
    <property type="entry name" value="Pepsin A"/>
    <property type="match status" value="1"/>
</dbReference>
<reference evidence="8 9" key="1">
    <citation type="submission" date="2019-04" db="EMBL/GenBank/DDBJ databases">
        <authorList>
            <consortium name="Wellcome Sanger Institute Data Sharing"/>
        </authorList>
    </citation>
    <scope>NUCLEOTIDE SEQUENCE [LARGE SCALE GENOMIC DNA]</scope>
</reference>
<keyword evidence="6" id="KW-0732">Signal</keyword>
<evidence type="ECO:0000256" key="4">
    <source>
        <dbReference type="PIRSR" id="PIRSR601461-2"/>
    </source>
</evidence>
<evidence type="ECO:0000313" key="9">
    <source>
        <dbReference type="Proteomes" id="UP000694397"/>
    </source>
</evidence>
<feature type="active site" evidence="3">
    <location>
        <position position="101"/>
    </location>
</feature>
<dbReference type="InterPro" id="IPR012848">
    <property type="entry name" value="Aspartic_peptidase_N"/>
</dbReference>
<dbReference type="PRINTS" id="PR00792">
    <property type="entry name" value="PEPSIN"/>
</dbReference>
<dbReference type="InterPro" id="IPR021109">
    <property type="entry name" value="Peptidase_aspartic_dom_sf"/>
</dbReference>
<dbReference type="AlphaFoldDB" id="A0A8C9V4N9"/>
<accession>A0A8C9V4N9</accession>
<dbReference type="CTD" id="114367"/>
<protein>
    <submittedName>
        <fullName evidence="8">Nothepsin</fullName>
    </submittedName>
</protein>
<evidence type="ECO:0000256" key="3">
    <source>
        <dbReference type="PIRSR" id="PIRSR601461-1"/>
    </source>
</evidence>
<keyword evidence="2 4" id="KW-1015">Disulfide bond</keyword>
<feature type="active site" evidence="3">
    <location>
        <position position="287"/>
    </location>
</feature>